<dbReference type="InterPro" id="IPR008811">
    <property type="entry name" value="Glycosyl_hydrolases_36"/>
</dbReference>
<dbReference type="PANTHER" id="PTHR31268">
    <property type="match status" value="1"/>
</dbReference>
<proteinExistence type="predicted"/>
<sequence>MRAYRSPCMHCPCWQMRRQLIHDDEPKRGNIGMSATYTNATRQELPQRRHVLDLIHQMAVSVHDYERGMIPLELIGVQEIGFDHDAGAHREGNIPVTVTKDTSVSEKSVQDEAGSNYTATNHSGAANAICCNTDGGRLDGCLHYAYRSADGTASADIRIVVKEKSVLAYVDAKLANESLFGKQSYFKPEAAVTVSFGHPVHEGYMANYRHKDWWTRPHFGPGWDTLPRRTQSLVWRTAPDQYLYLLPVCDDRCRTDLQGDDSGLQAVVSPLILGHDSIKALAFSLSWGKEPYEVAEKASSDSLHALNREHRKGKAYPPLMEYIGFCSWDAFYHEVHAGGILEKAEELKLLKLPVRWFMIDDGWLDVSEMRLQSLKPDGNKFPEGFLPVTCQLKEDYGVDWVGVWHTIAGYWGGISQGSDLAARYGEFLHETRNGRLIPSPEQSKGFGFWDVWHRKLKEQGIDFVKVDGQNSITNMTMYNMTAGEAAAGAHEALEASVYQHFEGNIMNCMGMGSENVWHRPVSSMSRNSDDFVPQEAGSFKEHALQNVYNSYYHGQFYWGDWDMFWTSHEDALQSAVLRAISGGPVYFSDPVGTTDPARVWPMIYRDGRIARGDLPAQPTVDCLFRNPNTEPIPLKVWNRVGPSGVIAAFNITLDDAIVKGTVRPSDVPGLEGEAFVLFEPLTRKVRTLQRGEELSLHLQPGEVAVYNVIPVQKFCTPIGLTDKFLSTHAVLQIEEHPQKTAVRLVEGGIFGFTADPARSVKAIVNGLEARVVRSGELCEIDCCEIEGEPVIEIFQEFKV</sequence>
<accession>A0A385TLT2</accession>
<dbReference type="InterPro" id="IPR013785">
    <property type="entry name" value="Aldolase_TIM"/>
</dbReference>
<organism evidence="2 3">
    <name type="scientific">Paenibacillus lautus</name>
    <name type="common">Bacillus lautus</name>
    <dbReference type="NCBI Taxonomy" id="1401"/>
    <lineage>
        <taxon>Bacteria</taxon>
        <taxon>Bacillati</taxon>
        <taxon>Bacillota</taxon>
        <taxon>Bacilli</taxon>
        <taxon>Bacillales</taxon>
        <taxon>Paenibacillaceae</taxon>
        <taxon>Paenibacillus</taxon>
    </lineage>
</organism>
<protein>
    <recommendedName>
        <fullName evidence="4">Raffinose synthase</fullName>
    </recommendedName>
</protein>
<dbReference type="Gene3D" id="3.20.20.70">
    <property type="entry name" value="Aldolase class I"/>
    <property type="match status" value="1"/>
</dbReference>
<evidence type="ECO:0008006" key="4">
    <source>
        <dbReference type="Google" id="ProtNLM"/>
    </source>
</evidence>
<evidence type="ECO:0000313" key="3">
    <source>
        <dbReference type="Proteomes" id="UP000266552"/>
    </source>
</evidence>
<dbReference type="AlphaFoldDB" id="A0A385TLT2"/>
<name>A0A385TLT2_PAELA</name>
<dbReference type="Pfam" id="PF05691">
    <property type="entry name" value="Raffinose_syn"/>
    <property type="match status" value="2"/>
</dbReference>
<dbReference type="KEGG" id="plw:D5F53_09845"/>
<keyword evidence="1" id="KW-0119">Carbohydrate metabolism</keyword>
<dbReference type="InterPro" id="IPR017853">
    <property type="entry name" value="GH"/>
</dbReference>
<evidence type="ECO:0000313" key="2">
    <source>
        <dbReference type="EMBL" id="AYB43572.1"/>
    </source>
</evidence>
<evidence type="ECO:0000256" key="1">
    <source>
        <dbReference type="ARBA" id="ARBA00023277"/>
    </source>
</evidence>
<dbReference type="EMBL" id="CP032412">
    <property type="protein sequence ID" value="AYB43572.1"/>
    <property type="molecule type" value="Genomic_DNA"/>
</dbReference>
<dbReference type="Proteomes" id="UP000266552">
    <property type="component" value="Chromosome"/>
</dbReference>
<keyword evidence="3" id="KW-1185">Reference proteome</keyword>
<dbReference type="SUPFAM" id="SSF51445">
    <property type="entry name" value="(Trans)glycosidases"/>
    <property type="match status" value="1"/>
</dbReference>
<reference evidence="2 3" key="1">
    <citation type="submission" date="2018-09" db="EMBL/GenBank/DDBJ databases">
        <title>Genome Sequence of Paenibacillus lautus Strain E7593-69, Azo Dye-Degrading Bacteria, Isolated from Commercial Tattoo Inks.</title>
        <authorList>
            <person name="Nho S.W."/>
            <person name="Kim S.-J."/>
            <person name="Kweon O."/>
            <person name="Cerniglia C.E."/>
        </authorList>
    </citation>
    <scope>NUCLEOTIDE SEQUENCE [LARGE SCALE GENOMIC DNA]</scope>
    <source>
        <strain evidence="2 3">E7593-69</strain>
    </source>
</reference>
<gene>
    <name evidence="2" type="ORF">D5F53_09845</name>
</gene>
<dbReference type="PANTHER" id="PTHR31268:SF32">
    <property type="entry name" value="GALACTINOL--SUCROSE GALACTOSYLTRANSFERASE 2-RELATED"/>
    <property type="match status" value="1"/>
</dbReference>